<evidence type="ECO:0000256" key="3">
    <source>
        <dbReference type="SAM" id="MobiDB-lite"/>
    </source>
</evidence>
<evidence type="ECO:0000313" key="4">
    <source>
        <dbReference type="EMBL" id="JAG78463.1"/>
    </source>
</evidence>
<feature type="compositionally biased region" description="Basic and acidic residues" evidence="3">
    <location>
        <begin position="127"/>
        <end position="137"/>
    </location>
</feature>
<feature type="region of interest" description="Disordered" evidence="3">
    <location>
        <begin position="126"/>
        <end position="174"/>
    </location>
</feature>
<organism evidence="4">
    <name type="scientific">Fopius arisanus</name>
    <dbReference type="NCBI Taxonomy" id="64838"/>
    <lineage>
        <taxon>Eukaryota</taxon>
        <taxon>Metazoa</taxon>
        <taxon>Ecdysozoa</taxon>
        <taxon>Arthropoda</taxon>
        <taxon>Hexapoda</taxon>
        <taxon>Insecta</taxon>
        <taxon>Pterygota</taxon>
        <taxon>Neoptera</taxon>
        <taxon>Endopterygota</taxon>
        <taxon>Hymenoptera</taxon>
        <taxon>Apocrita</taxon>
        <taxon>Ichneumonoidea</taxon>
        <taxon>Braconidae</taxon>
        <taxon>Opiinae</taxon>
        <taxon>Fopius</taxon>
    </lineage>
</organism>
<dbReference type="PANTHER" id="PTHR45712">
    <property type="entry name" value="AGAP008170-PA"/>
    <property type="match status" value="1"/>
</dbReference>
<dbReference type="SMART" id="SM00369">
    <property type="entry name" value="LRR_TYP"/>
    <property type="match status" value="3"/>
</dbReference>
<evidence type="ECO:0000313" key="6">
    <source>
        <dbReference type="RefSeq" id="XP_011309620.1"/>
    </source>
</evidence>
<feature type="compositionally biased region" description="Basic residues" evidence="3">
    <location>
        <begin position="159"/>
        <end position="168"/>
    </location>
</feature>
<reference evidence="6" key="2">
    <citation type="submission" date="2025-04" db="UniProtKB">
        <authorList>
            <consortium name="RefSeq"/>
        </authorList>
    </citation>
    <scope>IDENTIFICATION</scope>
    <source>
        <strain evidence="6">USDA-PBARC FA_bdor</strain>
        <tissue evidence="6">Whole organism</tissue>
    </source>
</reference>
<reference evidence="4" key="1">
    <citation type="submission" date="2015-01" db="EMBL/GenBank/DDBJ databases">
        <title>Transcriptome Assembly of Fopius arisanus.</title>
        <authorList>
            <person name="Geib S."/>
        </authorList>
    </citation>
    <scope>NUCLEOTIDE SEQUENCE</scope>
</reference>
<dbReference type="GO" id="GO:0005615">
    <property type="term" value="C:extracellular space"/>
    <property type="evidence" value="ECO:0007669"/>
    <property type="project" value="TreeGrafter"/>
</dbReference>
<dbReference type="EMBL" id="GBYB01008696">
    <property type="protein sequence ID" value="JAG78463.1"/>
    <property type="molecule type" value="Transcribed_RNA"/>
</dbReference>
<dbReference type="InterPro" id="IPR001611">
    <property type="entry name" value="Leu-rich_rpt"/>
</dbReference>
<name>A0A0C9RNN7_9HYME</name>
<dbReference type="InterPro" id="IPR003591">
    <property type="entry name" value="Leu-rich_rpt_typical-subtyp"/>
</dbReference>
<dbReference type="PANTHER" id="PTHR45712:SF22">
    <property type="entry name" value="INSULIN-LIKE GROWTH FACTOR-BINDING PROTEIN COMPLEX ACID LABILE SUBUNIT"/>
    <property type="match status" value="1"/>
</dbReference>
<feature type="compositionally biased region" description="Polar residues" evidence="3">
    <location>
        <begin position="384"/>
        <end position="395"/>
    </location>
</feature>
<dbReference type="Proteomes" id="UP000694866">
    <property type="component" value="Unplaced"/>
</dbReference>
<keyword evidence="5" id="KW-1185">Reference proteome</keyword>
<sequence>MENLTQNLLSNYYGLGGARGGRGGVASHEGFQRELTEERIVDDVDGHFNGEDLSGGGENPETQIEDLNEGNGAGDGLLLPWRVFAEEDNVINNIIDDEVDLEVDLEVENSRKDVQEEGKIGLPKLIIPEKGDGRDESSELGVADDGIPDSASDVSTMSTKKKTRKKSRLSTAGVNDPQPLILMPPISKKNLTINKEFCDMTDASITEFPVNLLEELSSIRMLYLDNNCLNELPEELFMSLSFLQWLDVRNNWLKTLPGTIKNHQCLETILLQGNRIEKLPLELCLIPNLKTLQTAGNPLTSPPPGVIAQGFTSILNFLMKEWNMQYPNDPVPPTPEVKSTSTILCDDPPVINSSRSSRLLSHSSTSSLIKAPKAISSREKSRNYRPSNRCRSSGGNSVLEEKLRWISKVRDMLIKQAADIQRIKDRETLREWRRDGRSFNTSMRKAASRTQEGIPFDIDTSDTPFLTIKKLEKPMKASNRMLSEDMDKKMFDIMESLQQTTSRSSNSDVQLNLLHSEIKRITTLYEEIQALKRQNDTSYKKYTGPIISSNPKRYDPPPSIII</sequence>
<dbReference type="OrthoDB" id="40118at2759"/>
<accession>A0A9R1THU0</accession>
<evidence type="ECO:0000313" key="5">
    <source>
        <dbReference type="Proteomes" id="UP000694866"/>
    </source>
</evidence>
<dbReference type="AlphaFoldDB" id="A0A0C9RNN7"/>
<protein>
    <submittedName>
        <fullName evidence="4">LRRC27 protein</fullName>
    </submittedName>
    <submittedName>
        <fullName evidence="6">Leucine-rich repeat-containing protein 27-like</fullName>
    </submittedName>
</protein>
<proteinExistence type="predicted"/>
<gene>
    <name evidence="4" type="primary">LRRC27</name>
    <name evidence="6" type="synonym">LOC105270414</name>
    <name evidence="4" type="ORF">g.63243</name>
</gene>
<feature type="region of interest" description="Disordered" evidence="3">
    <location>
        <begin position="370"/>
        <end position="395"/>
    </location>
</feature>
<dbReference type="Gene3D" id="3.80.10.10">
    <property type="entry name" value="Ribonuclease Inhibitor"/>
    <property type="match status" value="1"/>
</dbReference>
<feature type="region of interest" description="Disordered" evidence="3">
    <location>
        <begin position="542"/>
        <end position="562"/>
    </location>
</feature>
<evidence type="ECO:0000256" key="1">
    <source>
        <dbReference type="ARBA" id="ARBA00022614"/>
    </source>
</evidence>
<dbReference type="Pfam" id="PF13855">
    <property type="entry name" value="LRR_8"/>
    <property type="match status" value="1"/>
</dbReference>
<keyword evidence="1" id="KW-0433">Leucine-rich repeat</keyword>
<dbReference type="KEGG" id="fas:105270414"/>
<dbReference type="GeneID" id="105270414"/>
<dbReference type="SUPFAM" id="SSF52058">
    <property type="entry name" value="L domain-like"/>
    <property type="match status" value="1"/>
</dbReference>
<accession>A0A0C9RNN7</accession>
<evidence type="ECO:0000256" key="2">
    <source>
        <dbReference type="ARBA" id="ARBA00022737"/>
    </source>
</evidence>
<keyword evidence="2" id="KW-0677">Repeat</keyword>
<dbReference type="InterPro" id="IPR032675">
    <property type="entry name" value="LRR_dom_sf"/>
</dbReference>
<dbReference type="RefSeq" id="XP_011309620.1">
    <property type="nucleotide sequence ID" value="XM_011311318.1"/>
</dbReference>
<dbReference type="InterPro" id="IPR050333">
    <property type="entry name" value="SLRP"/>
</dbReference>